<keyword evidence="1" id="KW-0677">Repeat</keyword>
<dbReference type="PROSITE" id="PS51371">
    <property type="entry name" value="CBS"/>
    <property type="match status" value="2"/>
</dbReference>
<dbReference type="GO" id="GO:0005737">
    <property type="term" value="C:cytoplasm"/>
    <property type="evidence" value="ECO:0007669"/>
    <property type="project" value="TreeGrafter"/>
</dbReference>
<dbReference type="AlphaFoldDB" id="A0A7R9VZB3"/>
<sequence>MAAACAPSRVVHPVHGAVTPGTASGNNGTGVAGTLRHVLENSTLETLLASQPQPQQVRILRSHCTVDQALRTLAKHRILSAPVCVVADVAPHDRHSPTWPANRPAPHTLGFVDVRDILCSFLNDVDGLGLGEMNLLHKMRLLEEHGKMFGKTELGAMHTMGSDGAFMQCGDGKMSLLDFISRGFLASQCASTQKAKAAHGKTIHRMAIYDKDQRIRAVISQMDVVRFLASRLPQLGPLVERTVTELDLVQTKIHTCPPETSAIVAMGLMQDEDVSSLAVVDHNGKVIGNFSVSELRTVLPGQFGALALPVGEFLALENRTEFVGANRGHEAGAMGSSAGVQFARDHVARKKPHVPGEDVGQELVLCGVASTLGEVLTSLSRHGVHRIYCTDADERPIGIITCSDVLSKLVAIAMSGNHA</sequence>
<protein>
    <recommendedName>
        <fullName evidence="4">CBS domain-containing protein</fullName>
    </recommendedName>
</protein>
<accession>A0A7R9VZB3</accession>
<keyword evidence="2 3" id="KW-0129">CBS domain</keyword>
<dbReference type="InterPro" id="IPR000644">
    <property type="entry name" value="CBS_dom"/>
</dbReference>
<name>A0A7R9VZB3_9CHLO</name>
<dbReference type="SMART" id="SM00116">
    <property type="entry name" value="CBS"/>
    <property type="match status" value="2"/>
</dbReference>
<gene>
    <name evidence="5" type="ORF">CEUR00632_LOCUS20466</name>
</gene>
<dbReference type="EMBL" id="HBEC01043929">
    <property type="protein sequence ID" value="CAD8309982.1"/>
    <property type="molecule type" value="Transcribed_RNA"/>
</dbReference>
<dbReference type="PANTHER" id="PTHR13780">
    <property type="entry name" value="AMP-ACTIVATED PROTEIN KINASE, GAMMA REGULATORY SUBUNIT"/>
    <property type="match status" value="1"/>
</dbReference>
<dbReference type="PANTHER" id="PTHR13780:SF128">
    <property type="entry name" value="CBS DOMAIN-CONTAINING PROTEIN"/>
    <property type="match status" value="1"/>
</dbReference>
<feature type="domain" description="CBS" evidence="4">
    <location>
        <begin position="249"/>
        <end position="308"/>
    </location>
</feature>
<dbReference type="SUPFAM" id="SSF54631">
    <property type="entry name" value="CBS-domain pair"/>
    <property type="match status" value="1"/>
</dbReference>
<proteinExistence type="predicted"/>
<reference evidence="5" key="1">
    <citation type="submission" date="2021-01" db="EMBL/GenBank/DDBJ databases">
        <authorList>
            <person name="Corre E."/>
            <person name="Pelletier E."/>
            <person name="Niang G."/>
            <person name="Scheremetjew M."/>
            <person name="Finn R."/>
            <person name="Kale V."/>
            <person name="Holt S."/>
            <person name="Cochrane G."/>
            <person name="Meng A."/>
            <person name="Brown T."/>
            <person name="Cohen L."/>
        </authorList>
    </citation>
    <scope>NUCLEOTIDE SEQUENCE</scope>
    <source>
        <strain evidence="5">CCMP219</strain>
    </source>
</reference>
<evidence type="ECO:0000313" key="5">
    <source>
        <dbReference type="EMBL" id="CAD8309982.1"/>
    </source>
</evidence>
<dbReference type="InterPro" id="IPR050511">
    <property type="entry name" value="AMPK_gamma/SDS23_families"/>
</dbReference>
<dbReference type="Gene3D" id="3.10.580.10">
    <property type="entry name" value="CBS-domain"/>
    <property type="match status" value="2"/>
</dbReference>
<organism evidence="5">
    <name type="scientific">Chlamydomonas euryale</name>
    <dbReference type="NCBI Taxonomy" id="1486919"/>
    <lineage>
        <taxon>Eukaryota</taxon>
        <taxon>Viridiplantae</taxon>
        <taxon>Chlorophyta</taxon>
        <taxon>core chlorophytes</taxon>
        <taxon>Chlorophyceae</taxon>
        <taxon>CS clade</taxon>
        <taxon>Chlamydomonadales</taxon>
        <taxon>Chlamydomonadaceae</taxon>
        <taxon>Chlamydomonas</taxon>
    </lineage>
</organism>
<dbReference type="GO" id="GO:0005634">
    <property type="term" value="C:nucleus"/>
    <property type="evidence" value="ECO:0007669"/>
    <property type="project" value="TreeGrafter"/>
</dbReference>
<evidence type="ECO:0000256" key="2">
    <source>
        <dbReference type="ARBA" id="ARBA00023122"/>
    </source>
</evidence>
<evidence type="ECO:0000256" key="1">
    <source>
        <dbReference type="ARBA" id="ARBA00022737"/>
    </source>
</evidence>
<feature type="domain" description="CBS" evidence="4">
    <location>
        <begin position="359"/>
        <end position="419"/>
    </location>
</feature>
<evidence type="ECO:0000256" key="3">
    <source>
        <dbReference type="PROSITE-ProRule" id="PRU00703"/>
    </source>
</evidence>
<evidence type="ECO:0000259" key="4">
    <source>
        <dbReference type="PROSITE" id="PS51371"/>
    </source>
</evidence>
<dbReference type="Pfam" id="PF00571">
    <property type="entry name" value="CBS"/>
    <property type="match status" value="2"/>
</dbReference>
<dbReference type="InterPro" id="IPR046342">
    <property type="entry name" value="CBS_dom_sf"/>
</dbReference>